<proteinExistence type="inferred from homology"/>
<feature type="domain" description="Helicase C-terminal" evidence="10">
    <location>
        <begin position="239"/>
        <end position="382"/>
    </location>
</feature>
<evidence type="ECO:0000256" key="6">
    <source>
        <dbReference type="PROSITE-ProRule" id="PRU00552"/>
    </source>
</evidence>
<dbReference type="InterPro" id="IPR001650">
    <property type="entry name" value="Helicase_C-like"/>
</dbReference>
<evidence type="ECO:0000256" key="2">
    <source>
        <dbReference type="ARBA" id="ARBA00022801"/>
    </source>
</evidence>
<evidence type="ECO:0000259" key="9">
    <source>
        <dbReference type="PROSITE" id="PS51192"/>
    </source>
</evidence>
<dbReference type="PANTHER" id="PTHR47959">
    <property type="entry name" value="ATP-DEPENDENT RNA HELICASE RHLE-RELATED"/>
    <property type="match status" value="1"/>
</dbReference>
<dbReference type="PROSITE" id="PS51192">
    <property type="entry name" value="HELICASE_ATP_BIND_1"/>
    <property type="match status" value="1"/>
</dbReference>
<feature type="domain" description="Helicase ATP-binding" evidence="9">
    <location>
        <begin position="38"/>
        <end position="209"/>
    </location>
</feature>
<dbReference type="SUPFAM" id="SSF52540">
    <property type="entry name" value="P-loop containing nucleoside triphosphate hydrolases"/>
    <property type="match status" value="2"/>
</dbReference>
<dbReference type="SMART" id="SM00487">
    <property type="entry name" value="DEXDc"/>
    <property type="match status" value="1"/>
</dbReference>
<feature type="short sequence motif" description="Q motif" evidence="6">
    <location>
        <begin position="7"/>
        <end position="35"/>
    </location>
</feature>
<dbReference type="InterPro" id="IPR014001">
    <property type="entry name" value="Helicase_ATP-bd"/>
</dbReference>
<dbReference type="InterPro" id="IPR050079">
    <property type="entry name" value="DEAD_box_RNA_helicase"/>
</dbReference>
<dbReference type="PANTHER" id="PTHR47959:SF13">
    <property type="entry name" value="ATP-DEPENDENT RNA HELICASE RHLE"/>
    <property type="match status" value="1"/>
</dbReference>
<evidence type="ECO:0000259" key="10">
    <source>
        <dbReference type="PROSITE" id="PS51194"/>
    </source>
</evidence>
<keyword evidence="4 7" id="KW-0067">ATP-binding</keyword>
<comment type="similarity">
    <text evidence="5 7">Belongs to the DEAD box helicase family.</text>
</comment>
<dbReference type="CDD" id="cd00268">
    <property type="entry name" value="DEADc"/>
    <property type="match status" value="1"/>
</dbReference>
<evidence type="ECO:0000256" key="8">
    <source>
        <dbReference type="SAM" id="MobiDB-lite"/>
    </source>
</evidence>
<dbReference type="InterPro" id="IPR000629">
    <property type="entry name" value="RNA-helicase_DEAD-box_CS"/>
</dbReference>
<dbReference type="Pfam" id="PF00270">
    <property type="entry name" value="DEAD"/>
    <property type="match status" value="1"/>
</dbReference>
<name>A0ABM8S528_9BACT</name>
<dbReference type="EMBL" id="CAJNBJ010000018">
    <property type="protein sequence ID" value="CAE6789453.1"/>
    <property type="molecule type" value="Genomic_DNA"/>
</dbReference>
<keyword evidence="1 7" id="KW-0547">Nucleotide-binding</keyword>
<accession>A0ABM8S528</accession>
<evidence type="ECO:0000256" key="7">
    <source>
        <dbReference type="RuleBase" id="RU000492"/>
    </source>
</evidence>
<keyword evidence="2 7" id="KW-0378">Hydrolase</keyword>
<dbReference type="InterPro" id="IPR011545">
    <property type="entry name" value="DEAD/DEAH_box_helicase_dom"/>
</dbReference>
<dbReference type="GO" id="GO:0016787">
    <property type="term" value="F:hydrolase activity"/>
    <property type="evidence" value="ECO:0007669"/>
    <property type="project" value="UniProtKB-KW"/>
</dbReference>
<evidence type="ECO:0000256" key="4">
    <source>
        <dbReference type="ARBA" id="ARBA00022840"/>
    </source>
</evidence>
<evidence type="ECO:0000256" key="5">
    <source>
        <dbReference type="ARBA" id="ARBA00038437"/>
    </source>
</evidence>
<organism evidence="12 13">
    <name type="scientific">Nitrospira defluvii</name>
    <dbReference type="NCBI Taxonomy" id="330214"/>
    <lineage>
        <taxon>Bacteria</taxon>
        <taxon>Pseudomonadati</taxon>
        <taxon>Nitrospirota</taxon>
        <taxon>Nitrospiria</taxon>
        <taxon>Nitrospirales</taxon>
        <taxon>Nitrospiraceae</taxon>
        <taxon>Nitrospira</taxon>
    </lineage>
</organism>
<dbReference type="SMART" id="SM00490">
    <property type="entry name" value="HELICc"/>
    <property type="match status" value="1"/>
</dbReference>
<dbReference type="InterPro" id="IPR044742">
    <property type="entry name" value="DEAD/DEAH_RhlB"/>
</dbReference>
<evidence type="ECO:0000256" key="3">
    <source>
        <dbReference type="ARBA" id="ARBA00022806"/>
    </source>
</evidence>
<evidence type="ECO:0000313" key="12">
    <source>
        <dbReference type="EMBL" id="CAE6789453.1"/>
    </source>
</evidence>
<dbReference type="PROSITE" id="PS51194">
    <property type="entry name" value="HELICASE_CTER"/>
    <property type="match status" value="1"/>
</dbReference>
<evidence type="ECO:0000313" key="13">
    <source>
        <dbReference type="Proteomes" id="UP000675880"/>
    </source>
</evidence>
<dbReference type="GO" id="GO:0003724">
    <property type="term" value="F:RNA helicase activity"/>
    <property type="evidence" value="ECO:0007669"/>
    <property type="project" value="UniProtKB-EC"/>
</dbReference>
<dbReference type="InterPro" id="IPR014014">
    <property type="entry name" value="RNA_helicase_DEAD_Q_motif"/>
</dbReference>
<comment type="caution">
    <text evidence="12">The sequence shown here is derived from an EMBL/GenBank/DDBJ whole genome shotgun (WGS) entry which is preliminary data.</text>
</comment>
<dbReference type="EC" id="3.6.4.13" evidence="12"/>
<sequence length="431" mass="46447">MQTTACTSFESIGVSPTLLRNLTKAGFVEPTAIQAQAIPQALAGRDVLGCAQTGTGKTAAFVIPMLERLSGTPKGQPRALILAPTRELAIQIQATIDALGRDLQLFATTVVGGADMQAQVRGLRQRPDIIVATPGRLLDHMWNGTISLLAMTILVLDEADRMLDMGFAPQINQILDAMPEERQTLLFSATMPTDLARLAQASVKDPVRVMVTKSATTADGVSQAVHHTTHDRKNALLMSLLQPADDTVLVFTRTKHRADRLGNLLGSAGHRVAVLHGGRTLPQRRAALEGFRRGTYRVLVATDIAARGIDVANIGHVINYDVPNCPEDYVHRIGRTARMRTTGRATTFVTVEDQEQLRAIERLLGQAVPRAEGSSVSQSSTARPEGHAPRSEAPLRRRRARTARGWRQTADGGSREADGGIRNGSDLGPVS</sequence>
<evidence type="ECO:0000259" key="11">
    <source>
        <dbReference type="PROSITE" id="PS51195"/>
    </source>
</evidence>
<reference evidence="12 13" key="1">
    <citation type="submission" date="2021-02" db="EMBL/GenBank/DDBJ databases">
        <authorList>
            <person name="Han P."/>
        </authorList>
    </citation>
    <scope>NUCLEOTIDE SEQUENCE [LARGE SCALE GENOMIC DNA]</scope>
    <source>
        <strain evidence="12">Candidatus Nitrospira sp. ZN2</strain>
    </source>
</reference>
<feature type="region of interest" description="Disordered" evidence="8">
    <location>
        <begin position="368"/>
        <end position="431"/>
    </location>
</feature>
<dbReference type="PROSITE" id="PS51195">
    <property type="entry name" value="Q_MOTIF"/>
    <property type="match status" value="1"/>
</dbReference>
<gene>
    <name evidence="12" type="primary">rhlE</name>
    <name evidence="12" type="ORF">NSPZN2_50273</name>
</gene>
<dbReference type="InterPro" id="IPR027417">
    <property type="entry name" value="P-loop_NTPase"/>
</dbReference>
<feature type="domain" description="DEAD-box RNA helicase Q" evidence="11">
    <location>
        <begin position="7"/>
        <end position="35"/>
    </location>
</feature>
<dbReference type="Gene3D" id="3.40.50.300">
    <property type="entry name" value="P-loop containing nucleotide triphosphate hydrolases"/>
    <property type="match status" value="2"/>
</dbReference>
<dbReference type="Pfam" id="PF00271">
    <property type="entry name" value="Helicase_C"/>
    <property type="match status" value="1"/>
</dbReference>
<keyword evidence="3 7" id="KW-0347">Helicase</keyword>
<dbReference type="PROSITE" id="PS00039">
    <property type="entry name" value="DEAD_ATP_HELICASE"/>
    <property type="match status" value="1"/>
</dbReference>
<dbReference type="CDD" id="cd18787">
    <property type="entry name" value="SF2_C_DEAD"/>
    <property type="match status" value="1"/>
</dbReference>
<feature type="compositionally biased region" description="Basic and acidic residues" evidence="8">
    <location>
        <begin position="384"/>
        <end position="395"/>
    </location>
</feature>
<protein>
    <submittedName>
        <fullName evidence="12">ATP-dependent RNA helicase RhlE</fullName>
        <ecNumber evidence="12">3.6.4.13</ecNumber>
    </submittedName>
</protein>
<evidence type="ECO:0000256" key="1">
    <source>
        <dbReference type="ARBA" id="ARBA00022741"/>
    </source>
</evidence>
<keyword evidence="13" id="KW-1185">Reference proteome</keyword>
<dbReference type="RefSeq" id="WP_213043845.1">
    <property type="nucleotide sequence ID" value="NZ_CAJNBJ010000018.1"/>
</dbReference>
<dbReference type="Proteomes" id="UP000675880">
    <property type="component" value="Unassembled WGS sequence"/>
</dbReference>